<evidence type="ECO:0000313" key="3">
    <source>
        <dbReference type="EMBL" id="KXJ85100.1"/>
    </source>
</evidence>
<evidence type="ECO:0000313" key="4">
    <source>
        <dbReference type="Proteomes" id="UP000070501"/>
    </source>
</evidence>
<dbReference type="InParanoid" id="A0A136IJF1"/>
<evidence type="ECO:0000256" key="1">
    <source>
        <dbReference type="ARBA" id="ARBA00022603"/>
    </source>
</evidence>
<protein>
    <submittedName>
        <fullName evidence="3">S-adenosyl-L-methionine-dependent methyltransferase</fullName>
    </submittedName>
</protein>
<reference evidence="4" key="1">
    <citation type="submission" date="2016-02" db="EMBL/GenBank/DDBJ databases">
        <title>Draft genome sequence of Microdochium bolleyi, a fungal endophyte of beachgrass.</title>
        <authorList>
            <consortium name="DOE Joint Genome Institute"/>
            <person name="David A.S."/>
            <person name="May G."/>
            <person name="Haridas S."/>
            <person name="Lim J."/>
            <person name="Wang M."/>
            <person name="Labutti K."/>
            <person name="Lipzen A."/>
            <person name="Barry K."/>
            <person name="Grigoriev I.V."/>
        </authorList>
    </citation>
    <scope>NUCLEOTIDE SEQUENCE [LARGE SCALE GENOMIC DNA]</scope>
    <source>
        <strain evidence="4">J235TASD1</strain>
    </source>
</reference>
<dbReference type="GO" id="GO:0032259">
    <property type="term" value="P:methylation"/>
    <property type="evidence" value="ECO:0007669"/>
    <property type="project" value="UniProtKB-KW"/>
</dbReference>
<dbReference type="InterPro" id="IPR029063">
    <property type="entry name" value="SAM-dependent_MTases_sf"/>
</dbReference>
<name>A0A136IJF1_9PEZI</name>
<sequence length="206" mass="23958">MRSSCQFDEWCVSFVKANPQSTVLHIACGLDSRINRISTRLPKELQWIEVDRPEIMNLRKKLDLADGPHQVGYRLLEGDVTNLKWLKNVPSVRPTLIIMEGLLMYLQPEHGKHLIKQLVDRFPRGQVVCDHMGTLMCLFSSWNWISMFKERRVKFQWGLTDPTAVAQLDVKLRLLTSIPYPILPPWFGYWKSKVLFAIPLVRNNMG</sequence>
<dbReference type="OrthoDB" id="203237at2759"/>
<gene>
    <name evidence="3" type="ORF">Micbo1qcDRAFT_128574</name>
</gene>
<dbReference type="AlphaFoldDB" id="A0A136IJF1"/>
<evidence type="ECO:0000256" key="2">
    <source>
        <dbReference type="ARBA" id="ARBA00022679"/>
    </source>
</evidence>
<keyword evidence="2 3" id="KW-0808">Transferase</keyword>
<organism evidence="3 4">
    <name type="scientific">Microdochium bolleyi</name>
    <dbReference type="NCBI Taxonomy" id="196109"/>
    <lineage>
        <taxon>Eukaryota</taxon>
        <taxon>Fungi</taxon>
        <taxon>Dikarya</taxon>
        <taxon>Ascomycota</taxon>
        <taxon>Pezizomycotina</taxon>
        <taxon>Sordariomycetes</taxon>
        <taxon>Xylariomycetidae</taxon>
        <taxon>Xylariales</taxon>
        <taxon>Microdochiaceae</taxon>
        <taxon>Microdochium</taxon>
    </lineage>
</organism>
<dbReference type="STRING" id="196109.A0A136IJF1"/>
<keyword evidence="1 3" id="KW-0489">Methyltransferase</keyword>
<dbReference type="EMBL" id="KQ964296">
    <property type="protein sequence ID" value="KXJ85100.1"/>
    <property type="molecule type" value="Genomic_DNA"/>
</dbReference>
<dbReference type="InterPro" id="IPR007213">
    <property type="entry name" value="Ppm1/Ppm2/Tcmp"/>
</dbReference>
<dbReference type="PANTHER" id="PTHR43619:SF2">
    <property type="entry name" value="S-ADENOSYL-L-METHIONINE-DEPENDENT METHYLTRANSFERASES SUPERFAMILY PROTEIN"/>
    <property type="match status" value="1"/>
</dbReference>
<keyword evidence="4" id="KW-1185">Reference proteome</keyword>
<dbReference type="GO" id="GO:0008168">
    <property type="term" value="F:methyltransferase activity"/>
    <property type="evidence" value="ECO:0007669"/>
    <property type="project" value="UniProtKB-KW"/>
</dbReference>
<dbReference type="Pfam" id="PF04072">
    <property type="entry name" value="LCM"/>
    <property type="match status" value="1"/>
</dbReference>
<accession>A0A136IJF1</accession>
<dbReference type="SUPFAM" id="SSF53335">
    <property type="entry name" value="S-adenosyl-L-methionine-dependent methyltransferases"/>
    <property type="match status" value="1"/>
</dbReference>
<proteinExistence type="predicted"/>
<dbReference type="PANTHER" id="PTHR43619">
    <property type="entry name" value="S-ADENOSYL-L-METHIONINE-DEPENDENT METHYLTRANSFERASE YKTD-RELATED"/>
    <property type="match status" value="1"/>
</dbReference>
<dbReference type="Gene3D" id="3.40.50.150">
    <property type="entry name" value="Vaccinia Virus protein VP39"/>
    <property type="match status" value="1"/>
</dbReference>
<dbReference type="Proteomes" id="UP000070501">
    <property type="component" value="Unassembled WGS sequence"/>
</dbReference>